<comment type="caution">
    <text evidence="6">The sequence shown here is derived from an EMBL/GenBank/DDBJ whole genome shotgun (WGS) entry which is preliminary data.</text>
</comment>
<organism evidence="6 7">
    <name type="scientific">Folsomia candida</name>
    <name type="common">Springtail</name>
    <dbReference type="NCBI Taxonomy" id="158441"/>
    <lineage>
        <taxon>Eukaryota</taxon>
        <taxon>Metazoa</taxon>
        <taxon>Ecdysozoa</taxon>
        <taxon>Arthropoda</taxon>
        <taxon>Hexapoda</taxon>
        <taxon>Collembola</taxon>
        <taxon>Entomobryomorpha</taxon>
        <taxon>Isotomoidea</taxon>
        <taxon>Isotomidae</taxon>
        <taxon>Proisotominae</taxon>
        <taxon>Folsomia</taxon>
    </lineage>
</organism>
<dbReference type="AlphaFoldDB" id="A0A226DGD2"/>
<dbReference type="GO" id="GO:0005615">
    <property type="term" value="C:extracellular space"/>
    <property type="evidence" value="ECO:0007669"/>
    <property type="project" value="TreeGrafter"/>
</dbReference>
<evidence type="ECO:0000256" key="1">
    <source>
        <dbReference type="ARBA" id="ARBA00004613"/>
    </source>
</evidence>
<protein>
    <submittedName>
        <fullName evidence="6">Endothelial lipase</fullName>
    </submittedName>
</protein>
<reference evidence="6 7" key="1">
    <citation type="submission" date="2015-12" db="EMBL/GenBank/DDBJ databases">
        <title>The genome of Folsomia candida.</title>
        <authorList>
            <person name="Faddeeva A."/>
            <person name="Derks M.F."/>
            <person name="Anvar Y."/>
            <person name="Smit S."/>
            <person name="Van Straalen N."/>
            <person name="Roelofs D."/>
        </authorList>
    </citation>
    <scope>NUCLEOTIDE SEQUENCE [LARGE SCALE GENOMIC DNA]</scope>
    <source>
        <strain evidence="6 7">VU population</strain>
        <tissue evidence="6">Whole body</tissue>
    </source>
</reference>
<dbReference type="Pfam" id="PF00151">
    <property type="entry name" value="Lipase"/>
    <property type="match status" value="1"/>
</dbReference>
<feature type="domain" description="Lipase" evidence="5">
    <location>
        <begin position="3"/>
        <end position="172"/>
    </location>
</feature>
<dbReference type="InterPro" id="IPR013818">
    <property type="entry name" value="Lipase"/>
</dbReference>
<dbReference type="PANTHER" id="PTHR11610">
    <property type="entry name" value="LIPASE"/>
    <property type="match status" value="1"/>
</dbReference>
<comment type="subcellular location">
    <subcellularLocation>
        <location evidence="1">Secreted</location>
    </subcellularLocation>
</comment>
<dbReference type="STRING" id="158441.A0A226DGD2"/>
<dbReference type="SUPFAM" id="SSF53474">
    <property type="entry name" value="alpha/beta-Hydrolases"/>
    <property type="match status" value="1"/>
</dbReference>
<dbReference type="InterPro" id="IPR029058">
    <property type="entry name" value="AB_hydrolase_fold"/>
</dbReference>
<evidence type="ECO:0000259" key="5">
    <source>
        <dbReference type="Pfam" id="PF00151"/>
    </source>
</evidence>
<dbReference type="GO" id="GO:0016298">
    <property type="term" value="F:lipase activity"/>
    <property type="evidence" value="ECO:0007669"/>
    <property type="project" value="InterPro"/>
</dbReference>
<name>A0A226DGD2_FOLCA</name>
<dbReference type="GO" id="GO:0016042">
    <property type="term" value="P:lipid catabolic process"/>
    <property type="evidence" value="ECO:0007669"/>
    <property type="project" value="TreeGrafter"/>
</dbReference>
<dbReference type="OrthoDB" id="199913at2759"/>
<sequence length="189" mass="20678">MDKASLQSTSFKPGGLTVFLTHGFATPAIFYVTMGNIVSPFTTDSPFIDNYIFVDWSALSGNVIFPLDLPLLYPIAVKNVATAGKRVANFIEWLHYDGSINLDRIHLVGISLGAHLLGRVGTEIQLSMGGRKLPRITGLDPAGPLYYPSHPDWNIDKSDASFVDIYHSNAEREASITSQPNIFTPHSIS</sequence>
<dbReference type="GO" id="GO:0017171">
    <property type="term" value="F:serine hydrolase activity"/>
    <property type="evidence" value="ECO:0007669"/>
    <property type="project" value="TreeGrafter"/>
</dbReference>
<keyword evidence="7" id="KW-1185">Reference proteome</keyword>
<dbReference type="EMBL" id="LNIX01000019">
    <property type="protein sequence ID" value="OXA44625.1"/>
    <property type="molecule type" value="Genomic_DNA"/>
</dbReference>
<gene>
    <name evidence="6" type="ORF">Fcan01_20638</name>
</gene>
<evidence type="ECO:0000313" key="6">
    <source>
        <dbReference type="EMBL" id="OXA44625.1"/>
    </source>
</evidence>
<dbReference type="Gene3D" id="3.40.50.1820">
    <property type="entry name" value="alpha/beta hydrolase"/>
    <property type="match status" value="1"/>
</dbReference>
<proteinExistence type="inferred from homology"/>
<keyword evidence="3" id="KW-0964">Secreted</keyword>
<dbReference type="InterPro" id="IPR000734">
    <property type="entry name" value="TAG_lipase"/>
</dbReference>
<dbReference type="Proteomes" id="UP000198287">
    <property type="component" value="Unassembled WGS sequence"/>
</dbReference>
<evidence type="ECO:0000256" key="3">
    <source>
        <dbReference type="ARBA" id="ARBA00022525"/>
    </source>
</evidence>
<evidence type="ECO:0000313" key="7">
    <source>
        <dbReference type="Proteomes" id="UP000198287"/>
    </source>
</evidence>
<dbReference type="PANTHER" id="PTHR11610:SF169">
    <property type="entry name" value="GH15759P-RELATED"/>
    <property type="match status" value="1"/>
</dbReference>
<comment type="similarity">
    <text evidence="2 4">Belongs to the AB hydrolase superfamily. Lipase family.</text>
</comment>
<evidence type="ECO:0000256" key="2">
    <source>
        <dbReference type="ARBA" id="ARBA00010701"/>
    </source>
</evidence>
<accession>A0A226DGD2</accession>
<evidence type="ECO:0000256" key="4">
    <source>
        <dbReference type="RuleBase" id="RU004262"/>
    </source>
</evidence>